<dbReference type="EMBL" id="SMOL01000143">
    <property type="protein sequence ID" value="KAB2631020.1"/>
    <property type="molecule type" value="Genomic_DNA"/>
</dbReference>
<evidence type="ECO:0000256" key="1">
    <source>
        <dbReference type="ARBA" id="ARBA00023015"/>
    </source>
</evidence>
<accession>A0A5N5HZZ1</accession>
<comment type="subcellular location">
    <subcellularLocation>
        <location evidence="5">Nucleus</location>
    </subcellularLocation>
</comment>
<evidence type="ECO:0000256" key="5">
    <source>
        <dbReference type="RuleBase" id="RU367031"/>
    </source>
</evidence>
<dbReference type="Pfam" id="PF03479">
    <property type="entry name" value="PCC"/>
    <property type="match status" value="1"/>
</dbReference>
<dbReference type="PANTHER" id="PTHR31500">
    <property type="entry name" value="AT-HOOK MOTIF NUCLEAR-LOCALIZED PROTEIN 9"/>
    <property type="match status" value="1"/>
</dbReference>
<evidence type="ECO:0000259" key="7">
    <source>
        <dbReference type="PROSITE" id="PS51742"/>
    </source>
</evidence>
<reference evidence="8 9" key="3">
    <citation type="submission" date="2019-11" db="EMBL/GenBank/DDBJ databases">
        <title>A de novo genome assembly of a pear dwarfing rootstock.</title>
        <authorList>
            <person name="Wang F."/>
            <person name="Wang J."/>
            <person name="Li S."/>
            <person name="Zhang Y."/>
            <person name="Fang M."/>
            <person name="Ma L."/>
            <person name="Zhao Y."/>
            <person name="Jiang S."/>
        </authorList>
    </citation>
    <scope>NUCLEOTIDE SEQUENCE [LARGE SCALE GENOMIC DNA]</scope>
    <source>
        <strain evidence="8">S2</strain>
        <tissue evidence="8">Leaf</tissue>
    </source>
</reference>
<dbReference type="GO" id="GO:0005634">
    <property type="term" value="C:nucleus"/>
    <property type="evidence" value="ECO:0007669"/>
    <property type="project" value="UniProtKB-SubCell"/>
</dbReference>
<feature type="compositionally biased region" description="Polar residues" evidence="6">
    <location>
        <begin position="264"/>
        <end position="282"/>
    </location>
</feature>
<sequence length="320" mass="34070">MTKLRVALPHRRRPGFIFHPLRPLSFHLLPKKEGGGLLDPATGRFLLLWVRELFANTAGGDFTSRVVNVSTWEVKFPLFTHPQLQKFFRVPEYPILSGIFRGLDLVGCMKKLTKGYIKIVGMQDVTSKIFSISQKGRGVCVLSANGAVSNVTIRQPGSSGGILTYEGRFELLSLSGSFTVTETGGVKGRTGGLNVSLAGPDGCVICGGIAGVLTAARPIQIVVGSFMPNGYKAHKIRKHYREHTIGSPISSAPNTVTAATAISQAQPKTETRLNSASPSPAQSHGGDADESMIQMHNTNVMSTNASWNGASVPGVSVTGA</sequence>
<dbReference type="PROSITE" id="PS51742">
    <property type="entry name" value="PPC"/>
    <property type="match status" value="1"/>
</dbReference>
<dbReference type="Gene3D" id="3.30.1330.80">
    <property type="entry name" value="Hypothetical protein, similar to alpha- acetolactate decarboxylase, domain 2"/>
    <property type="match status" value="1"/>
</dbReference>
<dbReference type="CDD" id="cd11378">
    <property type="entry name" value="DUF296"/>
    <property type="match status" value="1"/>
</dbReference>
<organism evidence="8 9">
    <name type="scientific">Pyrus ussuriensis x Pyrus communis</name>
    <dbReference type="NCBI Taxonomy" id="2448454"/>
    <lineage>
        <taxon>Eukaryota</taxon>
        <taxon>Viridiplantae</taxon>
        <taxon>Streptophyta</taxon>
        <taxon>Embryophyta</taxon>
        <taxon>Tracheophyta</taxon>
        <taxon>Spermatophyta</taxon>
        <taxon>Magnoliopsida</taxon>
        <taxon>eudicotyledons</taxon>
        <taxon>Gunneridae</taxon>
        <taxon>Pentapetalae</taxon>
        <taxon>rosids</taxon>
        <taxon>fabids</taxon>
        <taxon>Rosales</taxon>
        <taxon>Rosaceae</taxon>
        <taxon>Amygdaloideae</taxon>
        <taxon>Maleae</taxon>
        <taxon>Pyrus</taxon>
    </lineage>
</organism>
<keyword evidence="1 5" id="KW-0805">Transcription regulation</keyword>
<dbReference type="InterPro" id="IPR039605">
    <property type="entry name" value="AHL"/>
</dbReference>
<feature type="domain" description="PPC" evidence="7">
    <location>
        <begin position="109"/>
        <end position="252"/>
    </location>
</feature>
<evidence type="ECO:0000256" key="2">
    <source>
        <dbReference type="ARBA" id="ARBA00023125"/>
    </source>
</evidence>
<keyword evidence="2 5" id="KW-0238">DNA-binding</keyword>
<keyword evidence="3 5" id="KW-0804">Transcription</keyword>
<evidence type="ECO:0000256" key="6">
    <source>
        <dbReference type="SAM" id="MobiDB-lite"/>
    </source>
</evidence>
<evidence type="ECO:0000313" key="9">
    <source>
        <dbReference type="Proteomes" id="UP000327157"/>
    </source>
</evidence>
<proteinExistence type="predicted"/>
<comment type="caution">
    <text evidence="8">The sequence shown here is derived from an EMBL/GenBank/DDBJ whole genome shotgun (WGS) entry which is preliminary data.</text>
</comment>
<keyword evidence="9" id="KW-1185">Reference proteome</keyword>
<feature type="region of interest" description="Disordered" evidence="6">
    <location>
        <begin position="264"/>
        <end position="289"/>
    </location>
</feature>
<dbReference type="Proteomes" id="UP000327157">
    <property type="component" value="Chromosome 12"/>
</dbReference>
<keyword evidence="4 5" id="KW-0539">Nucleus</keyword>
<evidence type="ECO:0000313" key="8">
    <source>
        <dbReference type="EMBL" id="KAB2631020.1"/>
    </source>
</evidence>
<dbReference type="PANTHER" id="PTHR31500:SF56">
    <property type="entry name" value="AT-HOOK MOTIF NUCLEAR-LOCALIZED PROTEIN"/>
    <property type="match status" value="1"/>
</dbReference>
<name>A0A5N5HZZ1_9ROSA</name>
<reference evidence="8 9" key="1">
    <citation type="submission" date="2019-09" db="EMBL/GenBank/DDBJ databases">
        <authorList>
            <person name="Ou C."/>
        </authorList>
    </citation>
    <scope>NUCLEOTIDE SEQUENCE [LARGE SCALE GENOMIC DNA]</scope>
    <source>
        <strain evidence="8">S2</strain>
        <tissue evidence="8">Leaf</tissue>
    </source>
</reference>
<evidence type="ECO:0000256" key="4">
    <source>
        <dbReference type="ARBA" id="ARBA00023242"/>
    </source>
</evidence>
<dbReference type="SUPFAM" id="SSF117856">
    <property type="entry name" value="AF0104/ALDC/Ptd012-like"/>
    <property type="match status" value="1"/>
</dbReference>
<reference evidence="9" key="2">
    <citation type="submission" date="2019-10" db="EMBL/GenBank/DDBJ databases">
        <title>A de novo genome assembly of a pear dwarfing rootstock.</title>
        <authorList>
            <person name="Wang F."/>
            <person name="Wang J."/>
            <person name="Li S."/>
            <person name="Zhang Y."/>
            <person name="Fang M."/>
            <person name="Ma L."/>
            <person name="Zhao Y."/>
            <person name="Jiang S."/>
        </authorList>
    </citation>
    <scope>NUCLEOTIDE SEQUENCE [LARGE SCALE GENOMIC DNA]</scope>
</reference>
<comment type="function">
    <text evidence="5">Transcription factor that specifically binds AT-rich DNA sequences related to the nuclear matrix attachment regions (MARs).</text>
</comment>
<protein>
    <recommendedName>
        <fullName evidence="5">AT-hook motif nuclear-localized protein</fullName>
    </recommendedName>
</protein>
<evidence type="ECO:0000256" key="3">
    <source>
        <dbReference type="ARBA" id="ARBA00023163"/>
    </source>
</evidence>
<dbReference type="GO" id="GO:0003680">
    <property type="term" value="F:minor groove of adenine-thymine-rich DNA binding"/>
    <property type="evidence" value="ECO:0007669"/>
    <property type="project" value="UniProtKB-UniRule"/>
</dbReference>
<dbReference type="AlphaFoldDB" id="A0A5N5HZZ1"/>
<comment type="domain">
    <text evidence="5">The PPC domain mediates interactions between AHL proteins.</text>
</comment>
<dbReference type="OrthoDB" id="1903967at2759"/>
<gene>
    <name evidence="8" type="ORF">D8674_008539</name>
</gene>
<dbReference type="InterPro" id="IPR005175">
    <property type="entry name" value="PPC_dom"/>
</dbReference>